<reference evidence="1" key="1">
    <citation type="submission" date="2021-03" db="EMBL/GenBank/DDBJ databases">
        <title>Whole genome shotgun sequence of Actinoplanes consettensis NBRC 14913.</title>
        <authorList>
            <person name="Komaki H."/>
            <person name="Tamura T."/>
        </authorList>
    </citation>
    <scope>NUCLEOTIDE SEQUENCE</scope>
    <source>
        <strain evidence="1">NBRC 14913</strain>
    </source>
</reference>
<dbReference type="AlphaFoldDB" id="A0A919SFE8"/>
<evidence type="ECO:0008006" key="3">
    <source>
        <dbReference type="Google" id="ProtNLM"/>
    </source>
</evidence>
<dbReference type="EMBL" id="BOQP01000011">
    <property type="protein sequence ID" value="GIM71670.1"/>
    <property type="molecule type" value="Genomic_DNA"/>
</dbReference>
<protein>
    <recommendedName>
        <fullName evidence="3">Peptidase MA-like domain-containing protein</fullName>
    </recommendedName>
</protein>
<gene>
    <name evidence="1" type="ORF">Aco04nite_26430</name>
</gene>
<organism evidence="1 2">
    <name type="scientific">Winogradskya consettensis</name>
    <dbReference type="NCBI Taxonomy" id="113560"/>
    <lineage>
        <taxon>Bacteria</taxon>
        <taxon>Bacillati</taxon>
        <taxon>Actinomycetota</taxon>
        <taxon>Actinomycetes</taxon>
        <taxon>Micromonosporales</taxon>
        <taxon>Micromonosporaceae</taxon>
        <taxon>Winogradskya</taxon>
    </lineage>
</organism>
<dbReference type="RefSeq" id="WP_212997517.1">
    <property type="nucleotide sequence ID" value="NZ_BAAATW010000008.1"/>
</dbReference>
<evidence type="ECO:0000313" key="1">
    <source>
        <dbReference type="EMBL" id="GIM71670.1"/>
    </source>
</evidence>
<name>A0A919SFE8_9ACTN</name>
<keyword evidence="2" id="KW-1185">Reference proteome</keyword>
<comment type="caution">
    <text evidence="1">The sequence shown here is derived from an EMBL/GenBank/DDBJ whole genome shotgun (WGS) entry which is preliminary data.</text>
</comment>
<accession>A0A919SFE8</accession>
<evidence type="ECO:0000313" key="2">
    <source>
        <dbReference type="Proteomes" id="UP000680865"/>
    </source>
</evidence>
<sequence>MTRFRRLLPVALALAALVCGGVLIVRASALRVRDAEDTIRTALDNQGSALLRGDRSGWLREVDASLWPEMIRLYANLRGFELSSWIPRTTSVSGNGSVWHASVQARVCFAGAHCRRDPDSYVPLGDVLTASTTWRITAGHATLTAFAQQFTPAMPAAVPWKSAALTFATGTRVIVAASDDSVRPSTWLAAADRAAQAADRYALSSPRPGKYLIYLAASGEWATAIGDDREAEAFVDRTSKETAFTVVDAAEPPDERLLRHELGHVATLLGTLGGHADWAIEGMAEYIAWEQTPMTAYRLTSAARNHITRTGWKGRLDLDWSTDPTDRVGFYAMAYLAFRCLGATYGDRKLLAFFATVVREGRTPTEAAPPTLGAPWPDIQSTCAPKIRSWLALH</sequence>
<dbReference type="Proteomes" id="UP000680865">
    <property type="component" value="Unassembled WGS sequence"/>
</dbReference>
<proteinExistence type="predicted"/>